<reference evidence="2 3" key="1">
    <citation type="submission" date="2018-09" db="EMBL/GenBank/DDBJ databases">
        <title>A high-quality reference genome of wild soybean provides a powerful tool to mine soybean genomes.</title>
        <authorList>
            <person name="Xie M."/>
            <person name="Chung C.Y.L."/>
            <person name="Li M.-W."/>
            <person name="Wong F.-L."/>
            <person name="Chan T.-F."/>
            <person name="Lam H.-M."/>
        </authorList>
    </citation>
    <scope>NUCLEOTIDE SEQUENCE [LARGE SCALE GENOMIC DNA]</scope>
    <source>
        <strain evidence="3">cv. W05</strain>
        <tissue evidence="2">Hypocotyl of etiolated seedlings</tissue>
    </source>
</reference>
<sequence>MIMLMSMAIFLNLKKGTTQALGSAILEQVDRNIDGGEFDKECIAGEYAELQFEKEKSEMNSVSSDPKIEEEILEAEEKLQFPDNEP</sequence>
<evidence type="ECO:0000313" key="3">
    <source>
        <dbReference type="Proteomes" id="UP000289340"/>
    </source>
</evidence>
<feature type="signal peptide" evidence="1">
    <location>
        <begin position="1"/>
        <end position="20"/>
    </location>
</feature>
<feature type="chain" id="PRO_5036113165" evidence="1">
    <location>
        <begin position="21"/>
        <end position="86"/>
    </location>
</feature>
<dbReference type="EMBL" id="QZWG01000006">
    <property type="protein sequence ID" value="RZC08913.1"/>
    <property type="molecule type" value="Genomic_DNA"/>
</dbReference>
<comment type="caution">
    <text evidence="2">The sequence shown here is derived from an EMBL/GenBank/DDBJ whole genome shotgun (WGS) entry which is preliminary data.</text>
</comment>
<accession>A0A445KE20</accession>
<organism evidence="2 3">
    <name type="scientific">Glycine soja</name>
    <name type="common">Wild soybean</name>
    <dbReference type="NCBI Taxonomy" id="3848"/>
    <lineage>
        <taxon>Eukaryota</taxon>
        <taxon>Viridiplantae</taxon>
        <taxon>Streptophyta</taxon>
        <taxon>Embryophyta</taxon>
        <taxon>Tracheophyta</taxon>
        <taxon>Spermatophyta</taxon>
        <taxon>Magnoliopsida</taxon>
        <taxon>eudicotyledons</taxon>
        <taxon>Gunneridae</taxon>
        <taxon>Pentapetalae</taxon>
        <taxon>rosids</taxon>
        <taxon>fabids</taxon>
        <taxon>Fabales</taxon>
        <taxon>Fabaceae</taxon>
        <taxon>Papilionoideae</taxon>
        <taxon>50 kb inversion clade</taxon>
        <taxon>NPAAA clade</taxon>
        <taxon>indigoferoid/millettioid clade</taxon>
        <taxon>Phaseoleae</taxon>
        <taxon>Glycine</taxon>
        <taxon>Glycine subgen. Soja</taxon>
    </lineage>
</organism>
<keyword evidence="1" id="KW-0732">Signal</keyword>
<dbReference type="EMBL" id="QZWG01000006">
    <property type="protein sequence ID" value="RZC08912.1"/>
    <property type="molecule type" value="Genomic_DNA"/>
</dbReference>
<dbReference type="AlphaFoldDB" id="A0A445KE20"/>
<gene>
    <name evidence="2" type="ORF">D0Y65_015573</name>
</gene>
<feature type="non-terminal residue" evidence="2">
    <location>
        <position position="86"/>
    </location>
</feature>
<name>A0A445KE20_GLYSO</name>
<evidence type="ECO:0000313" key="2">
    <source>
        <dbReference type="EMBL" id="RZC08913.1"/>
    </source>
</evidence>
<protein>
    <submittedName>
        <fullName evidence="2">Uncharacterized protein</fullName>
    </submittedName>
</protein>
<proteinExistence type="predicted"/>
<evidence type="ECO:0000256" key="1">
    <source>
        <dbReference type="SAM" id="SignalP"/>
    </source>
</evidence>
<keyword evidence="3" id="KW-1185">Reference proteome</keyword>
<dbReference type="Proteomes" id="UP000289340">
    <property type="component" value="Chromosome 6"/>
</dbReference>